<proteinExistence type="predicted"/>
<accession>A0A3P2EIG2</accession>
<evidence type="ECO:0000313" key="1">
    <source>
        <dbReference type="EMBL" id="RRE44229.1"/>
    </source>
</evidence>
<dbReference type="EMBL" id="RCZY01000002">
    <property type="protein sequence ID" value="RRE44229.1"/>
    <property type="molecule type" value="Genomic_DNA"/>
</dbReference>
<dbReference type="Proteomes" id="UP000272440">
    <property type="component" value="Unassembled WGS sequence"/>
</dbReference>
<reference evidence="1 2" key="1">
    <citation type="journal article" date="2019" name="Antimicrob. Agents Chemother.">
        <title>Applying Rapid Whole Genome Sequencing to Predict Phenotypic Antimicrobial Susceptibility Testing Results Among Carbapenem-Resistant Klebsiella pneumoniae Clinical Isolates.</title>
        <authorList>
            <person name="Tamma P.D."/>
            <person name="Fan Y."/>
            <person name="Bergman Y."/>
            <person name="Pertea G."/>
            <person name="Kazmi A."/>
            <person name="Lewis S."/>
            <person name="Carroll K.C."/>
            <person name="Schatz M.C."/>
            <person name="Timp W."/>
            <person name="Simner P.J."/>
        </authorList>
    </citation>
    <scope>NUCLEOTIDE SEQUENCE [LARGE SCALE GENOMIC DNA]</scope>
    <source>
        <strain evidence="1 2">KLPN_33</strain>
    </source>
</reference>
<name>A0A3P2EIG2_KLEPN</name>
<comment type="caution">
    <text evidence="1">The sequence shown here is derived from an EMBL/GenBank/DDBJ whole genome shotgun (WGS) entry which is preliminary data.</text>
</comment>
<organism evidence="1 2">
    <name type="scientific">Klebsiella pneumoniae</name>
    <dbReference type="NCBI Taxonomy" id="573"/>
    <lineage>
        <taxon>Bacteria</taxon>
        <taxon>Pseudomonadati</taxon>
        <taxon>Pseudomonadota</taxon>
        <taxon>Gammaproteobacteria</taxon>
        <taxon>Enterobacterales</taxon>
        <taxon>Enterobacteriaceae</taxon>
        <taxon>Klebsiella/Raoultella group</taxon>
        <taxon>Klebsiella</taxon>
        <taxon>Klebsiella pneumoniae complex</taxon>
    </lineage>
</organism>
<gene>
    <name evidence="1" type="ORF">EAO28_16060</name>
</gene>
<sequence length="20" mass="2320">MPKIAESLEEKGLYRRAATR</sequence>
<dbReference type="AlphaFoldDB" id="A0A3P2EIG2"/>
<protein>
    <submittedName>
        <fullName evidence="1">PerC family transcriptional regulator</fullName>
    </submittedName>
</protein>
<evidence type="ECO:0000313" key="2">
    <source>
        <dbReference type="Proteomes" id="UP000272440"/>
    </source>
</evidence>
<dbReference type="InterPro" id="IPR024684">
    <property type="entry name" value="Tscrpt_act_PerC/SfV_Orf40"/>
</dbReference>
<dbReference type="Pfam" id="PF06069">
    <property type="entry name" value="PerC"/>
    <property type="match status" value="1"/>
</dbReference>
<dbReference type="RefSeq" id="WP_114669673.1">
    <property type="nucleotide sequence ID" value="NZ_CAAGWZ010000008.1"/>
</dbReference>